<dbReference type="GO" id="GO:0098632">
    <property type="term" value="F:cell-cell adhesion mediator activity"/>
    <property type="evidence" value="ECO:0007669"/>
    <property type="project" value="TreeGrafter"/>
</dbReference>
<evidence type="ECO:0000259" key="4">
    <source>
        <dbReference type="PROSITE" id="PS50835"/>
    </source>
</evidence>
<dbReference type="InterPro" id="IPR013098">
    <property type="entry name" value="Ig_I-set"/>
</dbReference>
<sequence length="543" mass="59889">MRSVRASSQSLNEARQRLHPRRVAAVFRDTWVLRLLMLLFVYPNSTLGSEITSIGCADGSREGLHGFSAVAACYGRWDGHVSNASALCAPGWRVCTHLDMELLRNITWSHAHAVKGCMAFNAAQDGDRCRECQEDLEQDDMAGVGQGCAHQYKDHTSCISGGRIDASCCVDSHFHKACHFKPGLISGVVCCRLPVKSPRIVVKPPRRFRVYHNLIFLLSCKASGMPPPRVRWYKNGRRLGKGDSRISVLFSGDLLITLSRASDSGLYTCEATNEHGMDIANSYVSVAENKAGCADGTRGGPLMHRSVQACPGVWKGHVRNAKSLCAKGWKVCSHRDRKTIRDISSVELFQLSGCYAYNAASRRNSCRRCKSSKMAGVGTACGWVNYRHSSCLSYGRIDVFAPNMTSSCDYTEGLTTGVLCCKKAKRKGGERRKCRPRCQHKGKCIGHNRCRCLHGYKGSRCQIAICAPDCGVKGRCIKPNKCRCHPGYTGKTCRQKARPCVSPCVNGGKCHHGICRCPAKFWGKACQYPLQHVLLAQMNRTEK</sequence>
<dbReference type="GO" id="GO:0070593">
    <property type="term" value="P:dendrite self-avoidance"/>
    <property type="evidence" value="ECO:0007669"/>
    <property type="project" value="TreeGrafter"/>
</dbReference>
<dbReference type="GO" id="GO:0007156">
    <property type="term" value="P:homophilic cell adhesion via plasma membrane adhesion molecules"/>
    <property type="evidence" value="ECO:0007669"/>
    <property type="project" value="TreeGrafter"/>
</dbReference>
<feature type="domain" description="EGF-like" evidence="3">
    <location>
        <begin position="430"/>
        <end position="462"/>
    </location>
</feature>
<dbReference type="Gene3D" id="2.60.40.10">
    <property type="entry name" value="Immunoglobulins"/>
    <property type="match status" value="1"/>
</dbReference>
<feature type="domain" description="EGF-like" evidence="3">
    <location>
        <begin position="463"/>
        <end position="494"/>
    </location>
</feature>
<dbReference type="GO" id="GO:0007411">
    <property type="term" value="P:axon guidance"/>
    <property type="evidence" value="ECO:0007669"/>
    <property type="project" value="TreeGrafter"/>
</dbReference>
<dbReference type="InterPro" id="IPR013783">
    <property type="entry name" value="Ig-like_fold"/>
</dbReference>
<evidence type="ECO:0000256" key="1">
    <source>
        <dbReference type="ARBA" id="ARBA00023319"/>
    </source>
</evidence>
<dbReference type="PROSITE" id="PS50835">
    <property type="entry name" value="IG_LIKE"/>
    <property type="match status" value="1"/>
</dbReference>
<dbReference type="EMBL" id="JAWDGP010007472">
    <property type="protein sequence ID" value="KAK3716605.1"/>
    <property type="molecule type" value="Genomic_DNA"/>
</dbReference>
<gene>
    <name evidence="5" type="ORF">RRG08_039400</name>
</gene>
<accession>A0AAE0XV66</accession>
<feature type="disulfide bond" evidence="2">
    <location>
        <begin position="452"/>
        <end position="461"/>
    </location>
</feature>
<reference evidence="5" key="1">
    <citation type="journal article" date="2023" name="G3 (Bethesda)">
        <title>A reference genome for the long-term kleptoplast-retaining sea slug Elysia crispata morphotype clarki.</title>
        <authorList>
            <person name="Eastman K.E."/>
            <person name="Pendleton A.L."/>
            <person name="Shaikh M.A."/>
            <person name="Suttiyut T."/>
            <person name="Ogas R."/>
            <person name="Tomko P."/>
            <person name="Gavelis G."/>
            <person name="Widhalm J.R."/>
            <person name="Wisecaver J.H."/>
        </authorList>
    </citation>
    <scope>NUCLEOTIDE SEQUENCE</scope>
    <source>
        <strain evidence="5">ECLA1</strain>
    </source>
</reference>
<keyword evidence="6" id="KW-1185">Reference proteome</keyword>
<dbReference type="Gene3D" id="2.10.25.10">
    <property type="entry name" value="Laminin"/>
    <property type="match status" value="2"/>
</dbReference>
<dbReference type="PANTHER" id="PTHR10075:SF100">
    <property type="entry name" value="FASCICLIN-2"/>
    <property type="match status" value="1"/>
</dbReference>
<protein>
    <submittedName>
        <fullName evidence="5">Uncharacterized protein</fullName>
    </submittedName>
</protein>
<evidence type="ECO:0000313" key="5">
    <source>
        <dbReference type="EMBL" id="KAK3716605.1"/>
    </source>
</evidence>
<dbReference type="InterPro" id="IPR003599">
    <property type="entry name" value="Ig_sub"/>
</dbReference>
<dbReference type="Pfam" id="PF07679">
    <property type="entry name" value="I-set"/>
    <property type="match status" value="1"/>
</dbReference>
<dbReference type="SUPFAM" id="SSF57196">
    <property type="entry name" value="EGF/Laminin"/>
    <property type="match status" value="1"/>
</dbReference>
<dbReference type="PROSITE" id="PS01186">
    <property type="entry name" value="EGF_2"/>
    <property type="match status" value="2"/>
</dbReference>
<dbReference type="PANTHER" id="PTHR10075">
    <property type="entry name" value="BASIGIN RELATED"/>
    <property type="match status" value="1"/>
</dbReference>
<dbReference type="Proteomes" id="UP001283361">
    <property type="component" value="Unassembled WGS sequence"/>
</dbReference>
<comment type="caution">
    <text evidence="2">Lacks conserved residue(s) required for the propagation of feature annotation.</text>
</comment>
<keyword evidence="2" id="KW-0245">EGF-like domain</keyword>
<dbReference type="InterPro" id="IPR007110">
    <property type="entry name" value="Ig-like_dom"/>
</dbReference>
<keyword evidence="1" id="KW-0393">Immunoglobulin domain</keyword>
<dbReference type="SMART" id="SM00409">
    <property type="entry name" value="IG"/>
    <property type="match status" value="1"/>
</dbReference>
<dbReference type="PROSITE" id="PS00022">
    <property type="entry name" value="EGF_1"/>
    <property type="match status" value="3"/>
</dbReference>
<feature type="disulfide bond" evidence="2">
    <location>
        <begin position="434"/>
        <end position="444"/>
    </location>
</feature>
<dbReference type="PROSITE" id="PS50026">
    <property type="entry name" value="EGF_3"/>
    <property type="match status" value="2"/>
</dbReference>
<dbReference type="InterPro" id="IPR036179">
    <property type="entry name" value="Ig-like_dom_sf"/>
</dbReference>
<dbReference type="GO" id="GO:0030424">
    <property type="term" value="C:axon"/>
    <property type="evidence" value="ECO:0007669"/>
    <property type="project" value="TreeGrafter"/>
</dbReference>
<evidence type="ECO:0000259" key="3">
    <source>
        <dbReference type="PROSITE" id="PS50026"/>
    </source>
</evidence>
<feature type="disulfide bond" evidence="2">
    <location>
        <begin position="466"/>
        <end position="476"/>
    </location>
</feature>
<dbReference type="AlphaFoldDB" id="A0AAE0XV66"/>
<evidence type="ECO:0000256" key="2">
    <source>
        <dbReference type="PROSITE-ProRule" id="PRU00076"/>
    </source>
</evidence>
<dbReference type="GO" id="GO:0005886">
    <property type="term" value="C:plasma membrane"/>
    <property type="evidence" value="ECO:0007669"/>
    <property type="project" value="TreeGrafter"/>
</dbReference>
<feature type="domain" description="Ig-like" evidence="4">
    <location>
        <begin position="198"/>
        <end position="285"/>
    </location>
</feature>
<evidence type="ECO:0000313" key="6">
    <source>
        <dbReference type="Proteomes" id="UP001283361"/>
    </source>
</evidence>
<proteinExistence type="predicted"/>
<dbReference type="InterPro" id="IPR003598">
    <property type="entry name" value="Ig_sub2"/>
</dbReference>
<name>A0AAE0XV66_9GAST</name>
<keyword evidence="2" id="KW-1015">Disulfide bond</keyword>
<dbReference type="SMART" id="SM00181">
    <property type="entry name" value="EGF"/>
    <property type="match status" value="3"/>
</dbReference>
<organism evidence="5 6">
    <name type="scientific">Elysia crispata</name>
    <name type="common">lettuce slug</name>
    <dbReference type="NCBI Taxonomy" id="231223"/>
    <lineage>
        <taxon>Eukaryota</taxon>
        <taxon>Metazoa</taxon>
        <taxon>Spiralia</taxon>
        <taxon>Lophotrochozoa</taxon>
        <taxon>Mollusca</taxon>
        <taxon>Gastropoda</taxon>
        <taxon>Heterobranchia</taxon>
        <taxon>Euthyneura</taxon>
        <taxon>Panpulmonata</taxon>
        <taxon>Sacoglossa</taxon>
        <taxon>Placobranchoidea</taxon>
        <taxon>Plakobranchidae</taxon>
        <taxon>Elysia</taxon>
    </lineage>
</organism>
<dbReference type="SMART" id="SM00408">
    <property type="entry name" value="IGc2"/>
    <property type="match status" value="1"/>
</dbReference>
<feature type="disulfide bond" evidence="2">
    <location>
        <begin position="484"/>
        <end position="493"/>
    </location>
</feature>
<dbReference type="InterPro" id="IPR000742">
    <property type="entry name" value="EGF"/>
</dbReference>
<dbReference type="SUPFAM" id="SSF48726">
    <property type="entry name" value="Immunoglobulin"/>
    <property type="match status" value="1"/>
</dbReference>
<comment type="caution">
    <text evidence="5">The sequence shown here is derived from an EMBL/GenBank/DDBJ whole genome shotgun (WGS) entry which is preliminary data.</text>
</comment>